<evidence type="ECO:0000256" key="7">
    <source>
        <dbReference type="SAM" id="Phobius"/>
    </source>
</evidence>
<evidence type="ECO:0000256" key="2">
    <source>
        <dbReference type="ARBA" id="ARBA00022475"/>
    </source>
</evidence>
<dbReference type="InterPro" id="IPR014320">
    <property type="entry name" value="Phageshock_PspC"/>
</dbReference>
<proteinExistence type="predicted"/>
<keyword evidence="5 7" id="KW-0472">Membrane</keyword>
<dbReference type="EMBL" id="VIKR01000002">
    <property type="protein sequence ID" value="TQV75432.1"/>
    <property type="molecule type" value="Genomic_DNA"/>
</dbReference>
<evidence type="ECO:0000256" key="1">
    <source>
        <dbReference type="ARBA" id="ARBA00004162"/>
    </source>
</evidence>
<organism evidence="9 10">
    <name type="scientific">Aliikangiella marina</name>
    <dbReference type="NCBI Taxonomy" id="1712262"/>
    <lineage>
        <taxon>Bacteria</taxon>
        <taxon>Pseudomonadati</taxon>
        <taxon>Pseudomonadota</taxon>
        <taxon>Gammaproteobacteria</taxon>
        <taxon>Oceanospirillales</taxon>
        <taxon>Pleioneaceae</taxon>
        <taxon>Aliikangiella</taxon>
    </lineage>
</organism>
<keyword evidence="2" id="KW-1003">Cell membrane</keyword>
<dbReference type="PANTHER" id="PTHR33885">
    <property type="entry name" value="PHAGE SHOCK PROTEIN C"/>
    <property type="match status" value="1"/>
</dbReference>
<feature type="domain" description="Phage shock protein PspC N-terminal" evidence="8">
    <location>
        <begin position="12"/>
        <end position="69"/>
    </location>
</feature>
<feature type="region of interest" description="Disordered" evidence="6">
    <location>
        <begin position="71"/>
        <end position="111"/>
    </location>
</feature>
<dbReference type="InterPro" id="IPR007168">
    <property type="entry name" value="Phageshock_PspC_N"/>
</dbReference>
<evidence type="ECO:0000256" key="3">
    <source>
        <dbReference type="ARBA" id="ARBA00022692"/>
    </source>
</evidence>
<evidence type="ECO:0000256" key="4">
    <source>
        <dbReference type="ARBA" id="ARBA00022989"/>
    </source>
</evidence>
<keyword evidence="10" id="KW-1185">Reference proteome</keyword>
<dbReference type="PANTHER" id="PTHR33885:SF3">
    <property type="entry name" value="PHAGE SHOCK PROTEIN C"/>
    <property type="match status" value="1"/>
</dbReference>
<dbReference type="Proteomes" id="UP000317839">
    <property type="component" value="Unassembled WGS sequence"/>
</dbReference>
<feature type="transmembrane region" description="Helical" evidence="7">
    <location>
        <begin position="43"/>
        <end position="67"/>
    </location>
</feature>
<comment type="caution">
    <text evidence="9">The sequence shown here is derived from an EMBL/GenBank/DDBJ whole genome shotgun (WGS) entry which is preliminary data.</text>
</comment>
<evidence type="ECO:0000313" key="9">
    <source>
        <dbReference type="EMBL" id="TQV75432.1"/>
    </source>
</evidence>
<dbReference type="OrthoDB" id="7359894at2"/>
<reference evidence="9 10" key="1">
    <citation type="submission" date="2019-06" db="EMBL/GenBank/DDBJ databases">
        <title>Draft genome of Aliikangiella marina GYP-15.</title>
        <authorList>
            <person name="Wang G."/>
        </authorList>
    </citation>
    <scope>NUCLEOTIDE SEQUENCE [LARGE SCALE GENOMIC DNA]</scope>
    <source>
        <strain evidence="9 10">GYP-15</strain>
    </source>
</reference>
<evidence type="ECO:0000259" key="8">
    <source>
        <dbReference type="Pfam" id="PF04024"/>
    </source>
</evidence>
<evidence type="ECO:0000256" key="6">
    <source>
        <dbReference type="SAM" id="MobiDB-lite"/>
    </source>
</evidence>
<dbReference type="NCBIfam" id="TIGR02978">
    <property type="entry name" value="phageshock_pspC"/>
    <property type="match status" value="1"/>
</dbReference>
<keyword evidence="4 7" id="KW-1133">Transmembrane helix</keyword>
<comment type="subcellular location">
    <subcellularLocation>
        <location evidence="1">Cell membrane</location>
        <topology evidence="1">Single-pass membrane protein</topology>
    </subcellularLocation>
</comment>
<dbReference type="InterPro" id="IPR052027">
    <property type="entry name" value="PspC"/>
</dbReference>
<dbReference type="AlphaFoldDB" id="A0A545TDX9"/>
<sequence>MDNSSYSPRERRRLYKDPDRGKICGVCAGIAEYLGLEVWVVRIIAVSLLIFVNGAVLVAYIVMCFVLDPKPGHVSNRGCFGSERKRRKPSESDDSRPYRPTVKDVWSSGTSPKDLFSQVEDKFSVIEKKLQKMESYVTSNKFNLDQEFKKMAD</sequence>
<name>A0A545TDX9_9GAMM</name>
<keyword evidence="3 7" id="KW-0812">Transmembrane</keyword>
<accession>A0A545TDX9</accession>
<dbReference type="RefSeq" id="WP_142942046.1">
    <property type="nucleotide sequence ID" value="NZ_VIKR01000002.1"/>
</dbReference>
<gene>
    <name evidence="9" type="primary">pspC</name>
    <name evidence="9" type="ORF">FLL45_10950</name>
</gene>
<evidence type="ECO:0000256" key="5">
    <source>
        <dbReference type="ARBA" id="ARBA00023136"/>
    </source>
</evidence>
<evidence type="ECO:0000313" key="10">
    <source>
        <dbReference type="Proteomes" id="UP000317839"/>
    </source>
</evidence>
<dbReference type="GO" id="GO:0005886">
    <property type="term" value="C:plasma membrane"/>
    <property type="evidence" value="ECO:0007669"/>
    <property type="project" value="UniProtKB-SubCell"/>
</dbReference>
<protein>
    <submittedName>
        <fullName evidence="9">Envelope stress response membrane protein PspC</fullName>
    </submittedName>
</protein>
<dbReference type="Pfam" id="PF04024">
    <property type="entry name" value="PspC"/>
    <property type="match status" value="1"/>
</dbReference>